<dbReference type="Pfam" id="PF03239">
    <property type="entry name" value="FTR1"/>
    <property type="match status" value="1"/>
</dbReference>
<sequence length="438" mass="49283">MWPRVCCHPINTLSNARFSGLFFLSVYTASTSSTFCNRLVCCAFYHRFHQYCSKMVDVFNVQIFFVVFRESLEAVVVVSVLLAFLKQGLGGATDDPVVYKRLRKQVWLGSILGLIICLCIGCAFIAVFYTLKNDVWSKSEDLWEGIFCLIATIMITFMGLAMLRINKMREKWRVKLAQALVKKPENSKKWLGFGHYTKKYAMFVLPFITVLREGLEAVVFVGGVGLTSPASSFPIPVITGLIAGILVGMLMYYSGANFSLQIFLIVSTCVLYLISAGLFSRGVWFFETYVFNQATGGDASENGSGPGTYNIKKSVWHVNCCNPETDNGWDVFNSLLGWQNSATYGSVISYNIYWLFIIVTVLLMGYEEKHGHLPFMKNVTLRSLNPMYHIKGKKKNELSAAEREALFAKVKQQKMEDDEHSAESILNKNEKNSLLGSN</sequence>
<feature type="transmembrane region" description="Helical" evidence="8">
    <location>
        <begin position="347"/>
        <end position="366"/>
    </location>
</feature>
<dbReference type="PANTHER" id="PTHR31632:SF2">
    <property type="entry name" value="PLASMA MEMBRANE IRON PERMEASE"/>
    <property type="match status" value="1"/>
</dbReference>
<name>A0A4P6XU71_9ASCO</name>
<evidence type="ECO:0000256" key="4">
    <source>
        <dbReference type="ARBA" id="ARBA00022692"/>
    </source>
</evidence>
<evidence type="ECO:0000256" key="7">
    <source>
        <dbReference type="SAM" id="MobiDB-lite"/>
    </source>
</evidence>
<comment type="subcellular location">
    <subcellularLocation>
        <location evidence="1">Membrane</location>
        <topology evidence="1">Multi-pass membrane protein</topology>
    </subcellularLocation>
</comment>
<keyword evidence="6 8" id="KW-0472">Membrane</keyword>
<dbReference type="PANTHER" id="PTHR31632">
    <property type="entry name" value="IRON TRANSPORTER FTH1"/>
    <property type="match status" value="1"/>
</dbReference>
<comment type="similarity">
    <text evidence="2">Belongs to the oxidase-dependent Fe transporter (OFeT) (TC 9.A.10.1) family.</text>
</comment>
<evidence type="ECO:0000256" key="8">
    <source>
        <dbReference type="SAM" id="Phobius"/>
    </source>
</evidence>
<proteinExistence type="inferred from homology"/>
<evidence type="ECO:0000256" key="3">
    <source>
        <dbReference type="ARBA" id="ARBA00022496"/>
    </source>
</evidence>
<dbReference type="AlphaFoldDB" id="A0A4P6XU71"/>
<feature type="transmembrane region" description="Helical" evidence="8">
    <location>
        <begin position="200"/>
        <end position="221"/>
    </location>
</feature>
<evidence type="ECO:0000313" key="9">
    <source>
        <dbReference type="EMBL" id="QBM90016.1"/>
    </source>
</evidence>
<dbReference type="InterPro" id="IPR004923">
    <property type="entry name" value="FTR1/Fip1/EfeU"/>
</dbReference>
<feature type="transmembrane region" description="Helical" evidence="8">
    <location>
        <begin position="260"/>
        <end position="279"/>
    </location>
</feature>
<feature type="transmembrane region" description="Helical" evidence="8">
    <location>
        <begin position="63"/>
        <end position="85"/>
    </location>
</feature>
<keyword evidence="10" id="KW-1185">Reference proteome</keyword>
<dbReference type="EMBL" id="CP034460">
    <property type="protein sequence ID" value="QBM90016.1"/>
    <property type="molecule type" value="Genomic_DNA"/>
</dbReference>
<feature type="transmembrane region" description="Helical" evidence="8">
    <location>
        <begin position="233"/>
        <end position="253"/>
    </location>
</feature>
<keyword evidence="5 8" id="KW-1133">Transmembrane helix</keyword>
<dbReference type="GO" id="GO:0015093">
    <property type="term" value="F:ferrous iron transmembrane transporter activity"/>
    <property type="evidence" value="ECO:0007669"/>
    <property type="project" value="TreeGrafter"/>
</dbReference>
<dbReference type="Proteomes" id="UP000292447">
    <property type="component" value="Chromosome V"/>
</dbReference>
<keyword evidence="3" id="KW-0813">Transport</keyword>
<protein>
    <submittedName>
        <fullName evidence="9">High-affinity iron transporter</fullName>
    </submittedName>
</protein>
<evidence type="ECO:0000256" key="1">
    <source>
        <dbReference type="ARBA" id="ARBA00004141"/>
    </source>
</evidence>
<feature type="transmembrane region" description="Helical" evidence="8">
    <location>
        <begin position="142"/>
        <end position="163"/>
    </location>
</feature>
<keyword evidence="4 8" id="KW-0812">Transmembrane</keyword>
<accession>A0A4P6XU71</accession>
<reference evidence="10" key="1">
    <citation type="submission" date="2019-03" db="EMBL/GenBank/DDBJ databases">
        <title>Snf2 controls pulcherriminic acid biosynthesis and connects pigmentation and antifungal activity of the yeast Metschnikowia pulcherrima.</title>
        <authorList>
            <person name="Gore-Lloyd D."/>
            <person name="Sumann I."/>
            <person name="Brachmann A.O."/>
            <person name="Schneeberger K."/>
            <person name="Ortiz-Merino R.A."/>
            <person name="Moreno-Beltran M."/>
            <person name="Schlaefli M."/>
            <person name="Kirner P."/>
            <person name="Santos Kron A."/>
            <person name="Wolfe K.H."/>
            <person name="Piel J."/>
            <person name="Ahrens C.H."/>
            <person name="Henk D."/>
            <person name="Freimoser F.M."/>
        </authorList>
    </citation>
    <scope>NUCLEOTIDE SEQUENCE [LARGE SCALE GENOMIC DNA]</scope>
    <source>
        <strain evidence="10">APC 1.2</strain>
    </source>
</reference>
<evidence type="ECO:0000313" key="10">
    <source>
        <dbReference type="Proteomes" id="UP000292447"/>
    </source>
</evidence>
<dbReference type="GO" id="GO:0033573">
    <property type="term" value="C:high-affinity iron permease complex"/>
    <property type="evidence" value="ECO:0007669"/>
    <property type="project" value="InterPro"/>
</dbReference>
<evidence type="ECO:0000256" key="5">
    <source>
        <dbReference type="ARBA" id="ARBA00022989"/>
    </source>
</evidence>
<evidence type="ECO:0000256" key="6">
    <source>
        <dbReference type="ARBA" id="ARBA00023136"/>
    </source>
</evidence>
<keyword evidence="3" id="KW-0408">Iron</keyword>
<gene>
    <name evidence="9" type="primary">MPUL0E02540</name>
    <name evidence="9" type="ORF">METSCH_E02540</name>
</gene>
<keyword evidence="3" id="KW-0406">Ion transport</keyword>
<keyword evidence="3" id="KW-0410">Iron transport</keyword>
<feature type="region of interest" description="Disordered" evidence="7">
    <location>
        <begin position="411"/>
        <end position="438"/>
    </location>
</feature>
<organism evidence="9 10">
    <name type="scientific">Metschnikowia aff. pulcherrima</name>
    <dbReference type="NCBI Taxonomy" id="2163413"/>
    <lineage>
        <taxon>Eukaryota</taxon>
        <taxon>Fungi</taxon>
        <taxon>Dikarya</taxon>
        <taxon>Ascomycota</taxon>
        <taxon>Saccharomycotina</taxon>
        <taxon>Pichiomycetes</taxon>
        <taxon>Metschnikowiaceae</taxon>
        <taxon>Metschnikowia</taxon>
    </lineage>
</organism>
<feature type="transmembrane region" description="Helical" evidence="8">
    <location>
        <begin position="106"/>
        <end position="130"/>
    </location>
</feature>
<dbReference type="STRING" id="2163413.A0A4P6XU71"/>
<feature type="compositionally biased region" description="Polar residues" evidence="7">
    <location>
        <begin position="424"/>
        <end position="438"/>
    </location>
</feature>
<evidence type="ECO:0000256" key="2">
    <source>
        <dbReference type="ARBA" id="ARBA00008333"/>
    </source>
</evidence>